<gene>
    <name evidence="2" type="ORF">OXX778_LOCUS12889</name>
</gene>
<evidence type="ECO:0000313" key="2">
    <source>
        <dbReference type="EMBL" id="CAF0930703.1"/>
    </source>
</evidence>
<comment type="caution">
    <text evidence="2">The sequence shown here is derived from an EMBL/GenBank/DDBJ whole genome shotgun (WGS) entry which is preliminary data.</text>
</comment>
<feature type="domain" description="PX" evidence="1">
    <location>
        <begin position="1"/>
        <end position="106"/>
    </location>
</feature>
<dbReference type="InterPro" id="IPR036871">
    <property type="entry name" value="PX_dom_sf"/>
</dbReference>
<sequence>FDFKYVSESSDIVKNTGIENSLIETKQIKRRYKEFVSLQKILEDKFCLKNLKGPTKFNSPIGNMEIEIVEKRRKKLNDYLNSLICLAEICQSKEFSNFLGLNLEEDFNTQQTNSSLLRSASEILKDNSIETSDHIINFAKLHQNCFEYKASKSLRQFRNKHKTFLENVKNSYNEINSNYCFSNFQK</sequence>
<evidence type="ECO:0000313" key="3">
    <source>
        <dbReference type="Proteomes" id="UP000663879"/>
    </source>
</evidence>
<protein>
    <recommendedName>
        <fullName evidence="1">PX domain-containing protein</fullName>
    </recommendedName>
</protein>
<dbReference type="PROSITE" id="PS50195">
    <property type="entry name" value="PX"/>
    <property type="match status" value="1"/>
</dbReference>
<dbReference type="SUPFAM" id="SSF64268">
    <property type="entry name" value="PX domain"/>
    <property type="match status" value="1"/>
</dbReference>
<dbReference type="EMBL" id="CAJNOC010002399">
    <property type="protein sequence ID" value="CAF0930703.1"/>
    <property type="molecule type" value="Genomic_DNA"/>
</dbReference>
<proteinExistence type="predicted"/>
<dbReference type="GO" id="GO:0035091">
    <property type="term" value="F:phosphatidylinositol binding"/>
    <property type="evidence" value="ECO:0007669"/>
    <property type="project" value="InterPro"/>
</dbReference>
<dbReference type="Proteomes" id="UP000663879">
    <property type="component" value="Unassembled WGS sequence"/>
</dbReference>
<organism evidence="2 3">
    <name type="scientific">Brachionus calyciflorus</name>
    <dbReference type="NCBI Taxonomy" id="104777"/>
    <lineage>
        <taxon>Eukaryota</taxon>
        <taxon>Metazoa</taxon>
        <taxon>Spiralia</taxon>
        <taxon>Gnathifera</taxon>
        <taxon>Rotifera</taxon>
        <taxon>Eurotatoria</taxon>
        <taxon>Monogononta</taxon>
        <taxon>Pseudotrocha</taxon>
        <taxon>Ploima</taxon>
        <taxon>Brachionidae</taxon>
        <taxon>Brachionus</taxon>
    </lineage>
</organism>
<dbReference type="Pfam" id="PF00787">
    <property type="entry name" value="PX"/>
    <property type="match status" value="1"/>
</dbReference>
<dbReference type="PANTHER" id="PTHR22775">
    <property type="entry name" value="SORTING NEXIN"/>
    <property type="match status" value="1"/>
</dbReference>
<accession>A0A814BJS9</accession>
<dbReference type="Gene3D" id="3.30.1520.10">
    <property type="entry name" value="Phox-like domain"/>
    <property type="match status" value="1"/>
</dbReference>
<keyword evidence="3" id="KW-1185">Reference proteome</keyword>
<dbReference type="InterPro" id="IPR001683">
    <property type="entry name" value="PX_dom"/>
</dbReference>
<reference evidence="2" key="1">
    <citation type="submission" date="2021-02" db="EMBL/GenBank/DDBJ databases">
        <authorList>
            <person name="Nowell W R."/>
        </authorList>
    </citation>
    <scope>NUCLEOTIDE SEQUENCE</scope>
    <source>
        <strain evidence="2">Ploen Becks lab</strain>
    </source>
</reference>
<feature type="non-terminal residue" evidence="2">
    <location>
        <position position="1"/>
    </location>
</feature>
<dbReference type="SMART" id="SM00312">
    <property type="entry name" value="PX"/>
    <property type="match status" value="1"/>
</dbReference>
<dbReference type="OrthoDB" id="93876at2759"/>
<dbReference type="PANTHER" id="PTHR22775:SF3">
    <property type="entry name" value="SORTING NEXIN-13"/>
    <property type="match status" value="1"/>
</dbReference>
<name>A0A814BJS9_9BILA</name>
<evidence type="ECO:0000259" key="1">
    <source>
        <dbReference type="PROSITE" id="PS50195"/>
    </source>
</evidence>
<dbReference type="AlphaFoldDB" id="A0A814BJS9"/>